<protein>
    <submittedName>
        <fullName evidence="1">Uncharacterized protein</fullName>
    </submittedName>
</protein>
<dbReference type="AlphaFoldDB" id="R7Y3A0"/>
<gene>
    <name evidence="1" type="ORF">GTC6_22172</name>
</gene>
<reference evidence="1 2" key="1">
    <citation type="journal article" date="2013" name="Genome Announc.">
        <title>Draft Genome Sequence of a Benzothiophene-Desulfurizing Bacterium, Gordona terrae Strain C-6.</title>
        <authorList>
            <person name="Wang W."/>
            <person name="Ma T."/>
            <person name="Ren Y."/>
            <person name="Li G."/>
        </authorList>
    </citation>
    <scope>NUCLEOTIDE SEQUENCE [LARGE SCALE GENOMIC DNA]</scope>
    <source>
        <strain evidence="1 2">C-6</strain>
    </source>
</reference>
<organism evidence="1 2">
    <name type="scientific">Gordonia terrae C-6</name>
    <dbReference type="NCBI Taxonomy" id="1316928"/>
    <lineage>
        <taxon>Bacteria</taxon>
        <taxon>Bacillati</taxon>
        <taxon>Actinomycetota</taxon>
        <taxon>Actinomycetes</taxon>
        <taxon>Mycobacteriales</taxon>
        <taxon>Gordoniaceae</taxon>
        <taxon>Gordonia</taxon>
    </lineage>
</organism>
<dbReference type="Proteomes" id="UP000013569">
    <property type="component" value="Unassembled WGS sequence"/>
</dbReference>
<dbReference type="PATRIC" id="fig|1316928.3.peg.4483"/>
<evidence type="ECO:0000313" key="2">
    <source>
        <dbReference type="Proteomes" id="UP000013569"/>
    </source>
</evidence>
<name>R7Y3A0_9ACTN</name>
<dbReference type="EMBL" id="AQPW01000051">
    <property type="protein sequence ID" value="EON30511.1"/>
    <property type="molecule type" value="Genomic_DNA"/>
</dbReference>
<accession>R7Y3A0</accession>
<evidence type="ECO:0000313" key="1">
    <source>
        <dbReference type="EMBL" id="EON30511.1"/>
    </source>
</evidence>
<comment type="caution">
    <text evidence="1">The sequence shown here is derived from an EMBL/GenBank/DDBJ whole genome shotgun (WGS) entry which is preliminary data.</text>
</comment>
<proteinExistence type="predicted"/>
<sequence length="65" mass="6922">MIVIVRAARAADSGTRVDSETVAEAAVLIVRGVTGRLTVAAVSPGRRYPTTWQPRISIPRCVVTC</sequence>